<dbReference type="InterPro" id="IPR051125">
    <property type="entry name" value="ABC-4/HrtB_transporter"/>
</dbReference>
<keyword evidence="4 6" id="KW-1133">Transmembrane helix</keyword>
<evidence type="ECO:0000313" key="10">
    <source>
        <dbReference type="Proteomes" id="UP000567293"/>
    </source>
</evidence>
<protein>
    <submittedName>
        <fullName evidence="9">FtsX-like permease family protein</fullName>
    </submittedName>
</protein>
<dbReference type="InterPro" id="IPR003838">
    <property type="entry name" value="ABC3_permease_C"/>
</dbReference>
<organism evidence="9 10">
    <name type="scientific">Candidatus Acidiferrum panamense</name>
    <dbReference type="NCBI Taxonomy" id="2741543"/>
    <lineage>
        <taxon>Bacteria</taxon>
        <taxon>Pseudomonadati</taxon>
        <taxon>Acidobacteriota</taxon>
        <taxon>Terriglobia</taxon>
        <taxon>Candidatus Acidiferrales</taxon>
        <taxon>Candidatus Acidiferrum</taxon>
    </lineage>
</organism>
<dbReference type="Proteomes" id="UP000567293">
    <property type="component" value="Unassembled WGS sequence"/>
</dbReference>
<gene>
    <name evidence="9" type="ORF">HRJ53_24610</name>
</gene>
<dbReference type="PANTHER" id="PTHR43738">
    <property type="entry name" value="ABC TRANSPORTER, MEMBRANE PROTEIN"/>
    <property type="match status" value="1"/>
</dbReference>
<proteinExistence type="predicted"/>
<evidence type="ECO:0000256" key="5">
    <source>
        <dbReference type="ARBA" id="ARBA00023136"/>
    </source>
</evidence>
<comment type="subcellular location">
    <subcellularLocation>
        <location evidence="1">Cell membrane</location>
        <topology evidence="1">Multi-pass membrane protein</topology>
    </subcellularLocation>
</comment>
<name>A0A7V8NVU2_9BACT</name>
<evidence type="ECO:0000259" key="7">
    <source>
        <dbReference type="Pfam" id="PF02687"/>
    </source>
</evidence>
<comment type="caution">
    <text evidence="9">The sequence shown here is derived from an EMBL/GenBank/DDBJ whole genome shotgun (WGS) entry which is preliminary data.</text>
</comment>
<keyword evidence="5 6" id="KW-0472">Membrane</keyword>
<evidence type="ECO:0000313" key="9">
    <source>
        <dbReference type="EMBL" id="MBA0088180.1"/>
    </source>
</evidence>
<feature type="transmembrane region" description="Helical" evidence="6">
    <location>
        <begin position="255"/>
        <end position="280"/>
    </location>
</feature>
<dbReference type="Pfam" id="PF12704">
    <property type="entry name" value="MacB_PCD"/>
    <property type="match status" value="1"/>
</dbReference>
<evidence type="ECO:0000256" key="1">
    <source>
        <dbReference type="ARBA" id="ARBA00004651"/>
    </source>
</evidence>
<feature type="domain" description="ABC3 transporter permease C-terminal" evidence="7">
    <location>
        <begin position="260"/>
        <end position="373"/>
    </location>
</feature>
<dbReference type="PANTHER" id="PTHR43738:SF3">
    <property type="entry name" value="ABC TRANSPORTER PERMEASE"/>
    <property type="match status" value="1"/>
</dbReference>
<keyword evidence="2" id="KW-1003">Cell membrane</keyword>
<evidence type="ECO:0000256" key="2">
    <source>
        <dbReference type="ARBA" id="ARBA00022475"/>
    </source>
</evidence>
<accession>A0A7V8NVU2</accession>
<evidence type="ECO:0000256" key="4">
    <source>
        <dbReference type="ARBA" id="ARBA00022989"/>
    </source>
</evidence>
<dbReference type="InterPro" id="IPR025857">
    <property type="entry name" value="MacB_PCD"/>
</dbReference>
<dbReference type="EMBL" id="JACDQQ010002381">
    <property type="protein sequence ID" value="MBA0088180.1"/>
    <property type="molecule type" value="Genomic_DNA"/>
</dbReference>
<keyword evidence="10" id="KW-1185">Reference proteome</keyword>
<dbReference type="AlphaFoldDB" id="A0A7V8NVU2"/>
<dbReference type="GO" id="GO:0005886">
    <property type="term" value="C:plasma membrane"/>
    <property type="evidence" value="ECO:0007669"/>
    <property type="project" value="UniProtKB-SubCell"/>
</dbReference>
<evidence type="ECO:0000259" key="8">
    <source>
        <dbReference type="Pfam" id="PF12704"/>
    </source>
</evidence>
<dbReference type="Pfam" id="PF02687">
    <property type="entry name" value="FtsX"/>
    <property type="match status" value="1"/>
</dbReference>
<evidence type="ECO:0000256" key="6">
    <source>
        <dbReference type="SAM" id="Phobius"/>
    </source>
</evidence>
<keyword evidence="3 6" id="KW-0812">Transmembrane</keyword>
<feature type="transmembrane region" description="Helical" evidence="6">
    <location>
        <begin position="300"/>
        <end position="327"/>
    </location>
</feature>
<feature type="transmembrane region" description="Helical" evidence="6">
    <location>
        <begin position="347"/>
        <end position="371"/>
    </location>
</feature>
<reference evidence="9" key="1">
    <citation type="submission" date="2020-06" db="EMBL/GenBank/DDBJ databases">
        <title>Legume-microbial interactions unlock mineral nutrients during tropical forest succession.</title>
        <authorList>
            <person name="Epihov D.Z."/>
        </authorList>
    </citation>
    <scope>NUCLEOTIDE SEQUENCE [LARGE SCALE GENOMIC DNA]</scope>
    <source>
        <strain evidence="9">Pan2503</strain>
    </source>
</reference>
<sequence>MKFRRLIFANLFRKKIRLILTVGSFAIALVLFTFLAVVKSAFNRGVELAGADRLIVVDRVGLMNLMPISYADKIAAIPGVKAVTHDHWFGGVYQDEKNFFPQFVIDVENHRKVYPEFIVPDDQWNTFVKDRQGAVAGAKLAERFHWKVGDRIPIKTTLYGGATWEFNLDGIYHTEKPDGDQGQFWLQWKYFDENVPSVIKSTAGWYILRLDSPDDAVRVAKAIDEKFANSPHETKTETESAFAAYFAKQFGNIEFLILTIGGVVFFTLLLVTGNTMAISVRERTSELGVLKAIGFTDRSVLFLVLAESLAIAFFGGALGLTLAILTIPGISAAVTGLLPPLLLSKPMLLFGLGFALLVGAASGLLPGIGAMRMRVVNALRRA</sequence>
<feature type="domain" description="MacB-like periplasmic core" evidence="8">
    <location>
        <begin position="26"/>
        <end position="225"/>
    </location>
</feature>
<evidence type="ECO:0000256" key="3">
    <source>
        <dbReference type="ARBA" id="ARBA00022692"/>
    </source>
</evidence>